<feature type="compositionally biased region" description="Polar residues" evidence="1">
    <location>
        <begin position="86"/>
        <end position="122"/>
    </location>
</feature>
<dbReference type="InParanoid" id="A0A1X7VMX4"/>
<feature type="compositionally biased region" description="Low complexity" evidence="1">
    <location>
        <begin position="24"/>
        <end position="38"/>
    </location>
</feature>
<proteinExistence type="predicted"/>
<feature type="compositionally biased region" description="Basic and acidic residues" evidence="1">
    <location>
        <begin position="1"/>
        <end position="17"/>
    </location>
</feature>
<feature type="compositionally biased region" description="Basic and acidic residues" evidence="1">
    <location>
        <begin position="150"/>
        <end position="166"/>
    </location>
</feature>
<evidence type="ECO:0000256" key="1">
    <source>
        <dbReference type="SAM" id="MobiDB-lite"/>
    </source>
</evidence>
<evidence type="ECO:0000313" key="2">
    <source>
        <dbReference type="EnsemblMetazoa" id="Aqu2.1.40753_001"/>
    </source>
</evidence>
<dbReference type="EnsemblMetazoa" id="Aqu2.1.40753_001">
    <property type="protein sequence ID" value="Aqu2.1.40753_001"/>
    <property type="gene ID" value="Aqu2.1.40753"/>
</dbReference>
<protein>
    <submittedName>
        <fullName evidence="2">Uncharacterized protein</fullName>
    </submittedName>
</protein>
<reference evidence="2" key="1">
    <citation type="submission" date="2017-05" db="UniProtKB">
        <authorList>
            <consortium name="EnsemblMetazoa"/>
        </authorList>
    </citation>
    <scope>IDENTIFICATION</scope>
</reference>
<dbReference type="AlphaFoldDB" id="A0A1X7VMX4"/>
<accession>A0A1X7VMX4</accession>
<organism evidence="2">
    <name type="scientific">Amphimedon queenslandica</name>
    <name type="common">Sponge</name>
    <dbReference type="NCBI Taxonomy" id="400682"/>
    <lineage>
        <taxon>Eukaryota</taxon>
        <taxon>Metazoa</taxon>
        <taxon>Porifera</taxon>
        <taxon>Demospongiae</taxon>
        <taxon>Heteroscleromorpha</taxon>
        <taxon>Haplosclerida</taxon>
        <taxon>Niphatidae</taxon>
        <taxon>Amphimedon</taxon>
    </lineage>
</organism>
<name>A0A1X7VMX4_AMPQE</name>
<sequence length="166" mass="17942">MLCRKNDEVTETSHEHETEDEAPPTDSSPFTSLSSKSTMATAISLPKQDEEEWTSTKKESTSTNVNSETEGEKGIEISAEVHIPSNERQNSTTSTAPLLSGSPPATSDTDGPSTKESQSTNGPLRVMEKLEEEEGVSAKPTNQIESNSEDGEKLLVSDTRPTDNEN</sequence>
<feature type="region of interest" description="Disordered" evidence="1">
    <location>
        <begin position="1"/>
        <end position="166"/>
    </location>
</feature>